<dbReference type="InterPro" id="IPR036271">
    <property type="entry name" value="Tet_transcr_reg_TetR-rel_C_sf"/>
</dbReference>
<keyword evidence="9" id="KW-1185">Reference proteome</keyword>
<dbReference type="EMBL" id="JACHXE010000001">
    <property type="protein sequence ID" value="MBB3074870.1"/>
    <property type="molecule type" value="Genomic_DNA"/>
</dbReference>
<evidence type="ECO:0000256" key="6">
    <source>
        <dbReference type="SAM" id="MobiDB-lite"/>
    </source>
</evidence>
<reference evidence="8 9" key="1">
    <citation type="submission" date="2020-08" db="EMBL/GenBank/DDBJ databases">
        <title>Genomic Encyclopedia of Type Strains, Phase III (KMG-III): the genomes of soil and plant-associated and newly described type strains.</title>
        <authorList>
            <person name="Whitman W."/>
        </authorList>
    </citation>
    <scope>NUCLEOTIDE SEQUENCE [LARGE SCALE GENOMIC DNA]</scope>
    <source>
        <strain evidence="8 9">CECT 3237</strain>
    </source>
</reference>
<dbReference type="SUPFAM" id="SSF48498">
    <property type="entry name" value="Tetracyclin repressor-like, C-terminal domain"/>
    <property type="match status" value="1"/>
</dbReference>
<dbReference type="PROSITE" id="PS50977">
    <property type="entry name" value="HTH_TETR_2"/>
    <property type="match status" value="1"/>
</dbReference>
<evidence type="ECO:0000256" key="1">
    <source>
        <dbReference type="ARBA" id="ARBA00022491"/>
    </source>
</evidence>
<dbReference type="InterPro" id="IPR039538">
    <property type="entry name" value="BetI_C"/>
</dbReference>
<dbReference type="PANTHER" id="PTHR30055:SF229">
    <property type="entry name" value="HTH-TYPE TRANSCRIPTIONAL REPRESSOR RV1474C"/>
    <property type="match status" value="1"/>
</dbReference>
<dbReference type="Pfam" id="PF00440">
    <property type="entry name" value="TetR_N"/>
    <property type="match status" value="1"/>
</dbReference>
<dbReference type="PRINTS" id="PR00455">
    <property type="entry name" value="HTHTETR"/>
</dbReference>
<name>A0A7W4ZLT0_9ACTN</name>
<dbReference type="GO" id="GO:0003700">
    <property type="term" value="F:DNA-binding transcription factor activity"/>
    <property type="evidence" value="ECO:0007669"/>
    <property type="project" value="TreeGrafter"/>
</dbReference>
<evidence type="ECO:0000256" key="5">
    <source>
        <dbReference type="PROSITE-ProRule" id="PRU00335"/>
    </source>
</evidence>
<keyword evidence="2" id="KW-0805">Transcription regulation</keyword>
<dbReference type="RefSeq" id="WP_184588637.1">
    <property type="nucleotide sequence ID" value="NZ_BMUP01000001.1"/>
</dbReference>
<dbReference type="Pfam" id="PF13977">
    <property type="entry name" value="TetR_C_6"/>
    <property type="match status" value="1"/>
</dbReference>
<feature type="DNA-binding region" description="H-T-H motif" evidence="5">
    <location>
        <begin position="190"/>
        <end position="209"/>
    </location>
</feature>
<dbReference type="PANTHER" id="PTHR30055">
    <property type="entry name" value="HTH-TYPE TRANSCRIPTIONAL REGULATOR RUTR"/>
    <property type="match status" value="1"/>
</dbReference>
<dbReference type="InterPro" id="IPR009057">
    <property type="entry name" value="Homeodomain-like_sf"/>
</dbReference>
<evidence type="ECO:0000313" key="9">
    <source>
        <dbReference type="Proteomes" id="UP000572907"/>
    </source>
</evidence>
<dbReference type="AlphaFoldDB" id="A0A7W4ZLT0"/>
<evidence type="ECO:0000256" key="3">
    <source>
        <dbReference type="ARBA" id="ARBA00023125"/>
    </source>
</evidence>
<keyword evidence="3 5" id="KW-0238">DNA-binding</keyword>
<gene>
    <name evidence="8" type="ORF">FHS41_001339</name>
</gene>
<organism evidence="8 9">
    <name type="scientific">Streptomyces violarus</name>
    <dbReference type="NCBI Taxonomy" id="67380"/>
    <lineage>
        <taxon>Bacteria</taxon>
        <taxon>Bacillati</taxon>
        <taxon>Actinomycetota</taxon>
        <taxon>Actinomycetes</taxon>
        <taxon>Kitasatosporales</taxon>
        <taxon>Streptomycetaceae</taxon>
        <taxon>Streptomyces</taxon>
    </lineage>
</organism>
<proteinExistence type="predicted"/>
<accession>A0A7W4ZLT0</accession>
<protein>
    <submittedName>
        <fullName evidence="8">AcrR family transcriptional regulator</fullName>
    </submittedName>
</protein>
<dbReference type="InterPro" id="IPR001647">
    <property type="entry name" value="HTH_TetR"/>
</dbReference>
<dbReference type="SUPFAM" id="SSF46689">
    <property type="entry name" value="Homeodomain-like"/>
    <property type="match status" value="1"/>
</dbReference>
<keyword evidence="1" id="KW-0678">Repressor</keyword>
<sequence>MESLLHAESEPRCAVCGRRLERSGRGRPSVYCGRSCQSKAYRTRLAATRQPSRPAGSVDGPDRRGDDIEPAAGAGRSVLDAAESIRREAARYVSELEASEDPDRALARLRHELPALLSQLLRQAHIARQESDGCPPPAGTARISTRDEKTDGGTAGDGKRGPYAKGLARRAEVLDAALATIAERGYHRSTFQEIAERVGVRPGTITHYFGSRQNLMAAIVEARDNADAPVLDALGTDFRSKVHYLQSTPGLIRLFVNLSAEATDENHDGHEFFAARYARLRKVFEEQIRRQQEEGVVDPAVDPGWLARAVVALVDGLQIQWLYDPTIDMAGDLETLMLGKLR</sequence>
<evidence type="ECO:0000259" key="7">
    <source>
        <dbReference type="PROSITE" id="PS50977"/>
    </source>
</evidence>
<feature type="domain" description="HTH tetR-type" evidence="7">
    <location>
        <begin position="167"/>
        <end position="227"/>
    </location>
</feature>
<evidence type="ECO:0000256" key="2">
    <source>
        <dbReference type="ARBA" id="ARBA00023015"/>
    </source>
</evidence>
<evidence type="ECO:0000256" key="4">
    <source>
        <dbReference type="ARBA" id="ARBA00023163"/>
    </source>
</evidence>
<feature type="region of interest" description="Disordered" evidence="6">
    <location>
        <begin position="128"/>
        <end position="162"/>
    </location>
</feature>
<dbReference type="InterPro" id="IPR050109">
    <property type="entry name" value="HTH-type_TetR-like_transc_reg"/>
</dbReference>
<feature type="region of interest" description="Disordered" evidence="6">
    <location>
        <begin position="43"/>
        <end position="76"/>
    </location>
</feature>
<dbReference type="GO" id="GO:0000976">
    <property type="term" value="F:transcription cis-regulatory region binding"/>
    <property type="evidence" value="ECO:0007669"/>
    <property type="project" value="TreeGrafter"/>
</dbReference>
<dbReference type="Gene3D" id="1.10.357.10">
    <property type="entry name" value="Tetracycline Repressor, domain 2"/>
    <property type="match status" value="1"/>
</dbReference>
<keyword evidence="4" id="KW-0804">Transcription</keyword>
<dbReference type="Proteomes" id="UP000572907">
    <property type="component" value="Unassembled WGS sequence"/>
</dbReference>
<comment type="caution">
    <text evidence="8">The sequence shown here is derived from an EMBL/GenBank/DDBJ whole genome shotgun (WGS) entry which is preliminary data.</text>
</comment>
<evidence type="ECO:0000313" key="8">
    <source>
        <dbReference type="EMBL" id="MBB3074870.1"/>
    </source>
</evidence>